<dbReference type="SUPFAM" id="SSF102848">
    <property type="entry name" value="NSFL1 (p97 ATPase) cofactor p47, SEP domain"/>
    <property type="match status" value="1"/>
</dbReference>
<dbReference type="AlphaFoldDB" id="A0A4Q9L7K5"/>
<dbReference type="Proteomes" id="UP000293045">
    <property type="component" value="Unassembled WGS sequence"/>
</dbReference>
<dbReference type="Gene3D" id="1.10.8.10">
    <property type="entry name" value="DNA helicase RuvA subunit, C-terminal domain"/>
    <property type="match status" value="1"/>
</dbReference>
<reference evidence="1 2" key="1">
    <citation type="submission" date="2017-12" db="EMBL/GenBank/DDBJ databases">
        <authorList>
            <person name="Pombert J.-F."/>
            <person name="Haag K.L."/>
            <person name="Ebert D."/>
        </authorList>
    </citation>
    <scope>NUCLEOTIDE SEQUENCE [LARGE SCALE GENOMIC DNA]</scope>
    <source>
        <strain evidence="1">IL-BN-2</strain>
    </source>
</reference>
<proteinExistence type="predicted"/>
<comment type="caution">
    <text evidence="1">The sequence shown here is derived from an EMBL/GenBank/DDBJ whole genome shotgun (WGS) entry which is preliminary data.</text>
</comment>
<evidence type="ECO:0000313" key="1">
    <source>
        <dbReference type="EMBL" id="TBU02891.1"/>
    </source>
</evidence>
<gene>
    <name evidence="1" type="ORF">CWI39_1070p0010</name>
</gene>
<organism evidence="1 2">
    <name type="scientific">Hamiltosporidium magnivora</name>
    <dbReference type="NCBI Taxonomy" id="148818"/>
    <lineage>
        <taxon>Eukaryota</taxon>
        <taxon>Fungi</taxon>
        <taxon>Fungi incertae sedis</taxon>
        <taxon>Microsporidia</taxon>
        <taxon>Dubosqiidae</taxon>
        <taxon>Hamiltosporidium</taxon>
    </lineage>
</organism>
<dbReference type="VEuPathDB" id="MicrosporidiaDB:CWI36_0075p0050"/>
<name>A0A4Q9L7K5_9MICR</name>
<accession>A0A4Q9L7K5</accession>
<protein>
    <submittedName>
        <fullName evidence="1">Uncharacterized protein</fullName>
    </submittedName>
</protein>
<dbReference type="InterPro" id="IPR036241">
    <property type="entry name" value="NSFL1C_SEP_dom_sf"/>
</dbReference>
<dbReference type="EMBL" id="PIXR01001070">
    <property type="protein sequence ID" value="TBU02891.1"/>
    <property type="molecule type" value="Genomic_DNA"/>
</dbReference>
<evidence type="ECO:0000313" key="2">
    <source>
        <dbReference type="Proteomes" id="UP000293045"/>
    </source>
</evidence>
<dbReference type="VEuPathDB" id="MicrosporidiaDB:CWI39_1070p0010"/>
<sequence length="228" mass="26333">MNSDFYLVRKVQEATKCTKEVAEKALLESKNDAEKAITAIKKKKGNDLYVGGYRSGLMVEGGDNKKIKTITVYKNGILVEDVFYDYKKKENRDLKKMLDNREFDRNILGEDGETAEVVFNDRENEEYKVKVEHFTGTSHTLSGKKEKEIECPDSIVVDEDGDVFFKVLLSGRRIKIQISSKKTVNDFIIYMKKYTEKEYELYDSETLVERKSEISSVKNSLVTMKLKK</sequence>